<organism evidence="1 2">
    <name type="scientific">Dendrolimus kikuchii</name>
    <dbReference type="NCBI Taxonomy" id="765133"/>
    <lineage>
        <taxon>Eukaryota</taxon>
        <taxon>Metazoa</taxon>
        <taxon>Ecdysozoa</taxon>
        <taxon>Arthropoda</taxon>
        <taxon>Hexapoda</taxon>
        <taxon>Insecta</taxon>
        <taxon>Pterygota</taxon>
        <taxon>Neoptera</taxon>
        <taxon>Endopterygota</taxon>
        <taxon>Lepidoptera</taxon>
        <taxon>Glossata</taxon>
        <taxon>Ditrysia</taxon>
        <taxon>Bombycoidea</taxon>
        <taxon>Lasiocampidae</taxon>
        <taxon>Dendrolimus</taxon>
    </lineage>
</organism>
<reference evidence="1 2" key="1">
    <citation type="journal article" date="2021" name="Front. Genet.">
        <title>Chromosome-Level Genome Assembly Reveals Significant Gene Expansion in the Toll and IMD Signaling Pathways of Dendrolimus kikuchii.</title>
        <authorList>
            <person name="Zhou J."/>
            <person name="Wu P."/>
            <person name="Xiong Z."/>
            <person name="Liu N."/>
            <person name="Zhao N."/>
            <person name="Ji M."/>
            <person name="Qiu Y."/>
            <person name="Yang B."/>
        </authorList>
    </citation>
    <scope>NUCLEOTIDE SEQUENCE [LARGE SCALE GENOMIC DNA]</scope>
    <source>
        <strain evidence="1">Ann1</strain>
    </source>
</reference>
<dbReference type="EMBL" id="CM034398">
    <property type="protein sequence ID" value="KAJ0176974.1"/>
    <property type="molecule type" value="Genomic_DNA"/>
</dbReference>
<keyword evidence="2" id="KW-1185">Reference proteome</keyword>
<dbReference type="Proteomes" id="UP000824533">
    <property type="component" value="Linkage Group LG12"/>
</dbReference>
<proteinExistence type="predicted"/>
<accession>A0ACC1CZ51</accession>
<protein>
    <submittedName>
        <fullName evidence="1">Uncharacterized protein</fullName>
    </submittedName>
</protein>
<gene>
    <name evidence="1" type="ORF">K1T71_006983</name>
</gene>
<evidence type="ECO:0000313" key="1">
    <source>
        <dbReference type="EMBL" id="KAJ0176974.1"/>
    </source>
</evidence>
<name>A0ACC1CZ51_9NEOP</name>
<comment type="caution">
    <text evidence="1">The sequence shown here is derived from an EMBL/GenBank/DDBJ whole genome shotgun (WGS) entry which is preliminary data.</text>
</comment>
<sequence length="168" mass="18355">MSYMTLIYLLSILCTEASARNRNNSTNIDENGIAIKNVTIIEYTKDNEAIYNETDEFNNASNKDINTEKPNYINSDDNKKCDVVNGTEVEEHATNILDSIYLNNVYSSVTANLIGTPVNDMVGDGDNLYDLVKADCGGAKSCAAGNKSEKTVTVGFLSAYRRIKNTGG</sequence>
<evidence type="ECO:0000313" key="2">
    <source>
        <dbReference type="Proteomes" id="UP000824533"/>
    </source>
</evidence>